<protein>
    <submittedName>
        <fullName evidence="2">Uncharacterized protein</fullName>
    </submittedName>
</protein>
<reference evidence="2" key="2">
    <citation type="submission" date="2021-02" db="EMBL/GenBank/DDBJ databases">
        <authorList>
            <person name="Kimball J.A."/>
            <person name="Haas M.W."/>
            <person name="Macchietto M."/>
            <person name="Kono T."/>
            <person name="Duquette J."/>
            <person name="Shao M."/>
        </authorList>
    </citation>
    <scope>NUCLEOTIDE SEQUENCE</scope>
    <source>
        <tissue evidence="2">Fresh leaf tissue</tissue>
    </source>
</reference>
<dbReference type="Proteomes" id="UP000729402">
    <property type="component" value="Unassembled WGS sequence"/>
</dbReference>
<dbReference type="OrthoDB" id="684418at2759"/>
<comment type="caution">
    <text evidence="2">The sequence shown here is derived from an EMBL/GenBank/DDBJ whole genome shotgun (WGS) entry which is preliminary data.</text>
</comment>
<feature type="transmembrane region" description="Helical" evidence="1">
    <location>
        <begin position="66"/>
        <end position="89"/>
    </location>
</feature>
<evidence type="ECO:0000313" key="2">
    <source>
        <dbReference type="EMBL" id="KAG8076720.1"/>
    </source>
</evidence>
<feature type="transmembrane region" description="Helical" evidence="1">
    <location>
        <begin position="36"/>
        <end position="60"/>
    </location>
</feature>
<proteinExistence type="predicted"/>
<name>A0A8J5T750_ZIZPA</name>
<accession>A0A8J5T750</accession>
<dbReference type="EMBL" id="JAAALK010000283">
    <property type="protein sequence ID" value="KAG8076720.1"/>
    <property type="molecule type" value="Genomic_DNA"/>
</dbReference>
<keyword evidence="3" id="KW-1185">Reference proteome</keyword>
<gene>
    <name evidence="2" type="ORF">GUJ93_ZPchr0006g46420</name>
</gene>
<reference evidence="2" key="1">
    <citation type="journal article" date="2021" name="bioRxiv">
        <title>Whole Genome Assembly and Annotation of Northern Wild Rice, Zizania palustris L., Supports a Whole Genome Duplication in the Zizania Genus.</title>
        <authorList>
            <person name="Haas M."/>
            <person name="Kono T."/>
            <person name="Macchietto M."/>
            <person name="Millas R."/>
            <person name="McGilp L."/>
            <person name="Shao M."/>
            <person name="Duquette J."/>
            <person name="Hirsch C.N."/>
            <person name="Kimball J."/>
        </authorList>
    </citation>
    <scope>NUCLEOTIDE SEQUENCE</scope>
    <source>
        <tissue evidence="2">Fresh leaf tissue</tissue>
    </source>
</reference>
<dbReference type="AlphaFoldDB" id="A0A8J5T750"/>
<keyword evidence="1" id="KW-1133">Transmembrane helix</keyword>
<evidence type="ECO:0000313" key="3">
    <source>
        <dbReference type="Proteomes" id="UP000729402"/>
    </source>
</evidence>
<evidence type="ECO:0000256" key="1">
    <source>
        <dbReference type="SAM" id="Phobius"/>
    </source>
</evidence>
<organism evidence="2 3">
    <name type="scientific">Zizania palustris</name>
    <name type="common">Northern wild rice</name>
    <dbReference type="NCBI Taxonomy" id="103762"/>
    <lineage>
        <taxon>Eukaryota</taxon>
        <taxon>Viridiplantae</taxon>
        <taxon>Streptophyta</taxon>
        <taxon>Embryophyta</taxon>
        <taxon>Tracheophyta</taxon>
        <taxon>Spermatophyta</taxon>
        <taxon>Magnoliopsida</taxon>
        <taxon>Liliopsida</taxon>
        <taxon>Poales</taxon>
        <taxon>Poaceae</taxon>
        <taxon>BOP clade</taxon>
        <taxon>Oryzoideae</taxon>
        <taxon>Oryzeae</taxon>
        <taxon>Zizaniinae</taxon>
        <taxon>Zizania</taxon>
    </lineage>
</organism>
<keyword evidence="1" id="KW-0472">Membrane</keyword>
<sequence>MKETCVPEHSIEGCRRSGTLRSRSLPRCWSDPSSGFSVVLPVSNLNIIVISFNISLIMVYPVPVTGFPIVSIAVRVSLPMFLSCFFPFIGRVGHVVVDGDTDIPEVTCNNVGTELVVAHTGVVLVDVDFADADRLLGLT</sequence>
<keyword evidence="1" id="KW-0812">Transmembrane</keyword>